<keyword evidence="4" id="KW-0969">Cilium</keyword>
<dbReference type="Pfam" id="PF23316">
    <property type="entry name" value="Ig_DLEC1_6th"/>
    <property type="match status" value="1"/>
</dbReference>
<dbReference type="PANTHER" id="PTHR46348">
    <property type="entry name" value="DELETED IN LUNG AND ESOPHAGEAL CANCER PROTEIN 1"/>
    <property type="match status" value="1"/>
</dbReference>
<protein>
    <submittedName>
        <fullName evidence="8">Deleted in lung and esophageal cancer protein 1</fullName>
    </submittedName>
</protein>
<dbReference type="PANTHER" id="PTHR46348:SF1">
    <property type="entry name" value="DELETED IN LUNG AND ESOPHAGEAL CANCER PROTEIN 1"/>
    <property type="match status" value="1"/>
</dbReference>
<dbReference type="Pfam" id="PF25249">
    <property type="entry name" value="Ig_CFAP65_7th"/>
    <property type="match status" value="1"/>
</dbReference>
<organism evidence="8">
    <name type="scientific">Phallusia mammillata</name>
    <dbReference type="NCBI Taxonomy" id="59560"/>
    <lineage>
        <taxon>Eukaryota</taxon>
        <taxon>Metazoa</taxon>
        <taxon>Chordata</taxon>
        <taxon>Tunicata</taxon>
        <taxon>Ascidiacea</taxon>
        <taxon>Phlebobranchia</taxon>
        <taxon>Ascidiidae</taxon>
        <taxon>Phallusia</taxon>
    </lineage>
</organism>
<dbReference type="InterPro" id="IPR053879">
    <property type="entry name" value="HYDIN_VesB_CFA65-like_Ig"/>
</dbReference>
<feature type="region of interest" description="Disordered" evidence="6">
    <location>
        <begin position="698"/>
        <end position="730"/>
    </location>
</feature>
<dbReference type="Pfam" id="PF22544">
    <property type="entry name" value="HYDIN_VesB_CFA65-like_Ig"/>
    <property type="match status" value="1"/>
</dbReference>
<evidence type="ECO:0000256" key="2">
    <source>
        <dbReference type="ARBA" id="ARBA00004496"/>
    </source>
</evidence>
<dbReference type="GO" id="GO:0008285">
    <property type="term" value="P:negative regulation of cell population proliferation"/>
    <property type="evidence" value="ECO:0007669"/>
    <property type="project" value="InterPro"/>
</dbReference>
<evidence type="ECO:0000256" key="3">
    <source>
        <dbReference type="ARBA" id="ARBA00022490"/>
    </source>
</evidence>
<dbReference type="InterPro" id="IPR033304">
    <property type="entry name" value="DLEC1"/>
</dbReference>
<feature type="domain" description="MSP" evidence="7">
    <location>
        <begin position="754"/>
        <end position="910"/>
    </location>
</feature>
<keyword evidence="5" id="KW-0966">Cell projection</keyword>
<dbReference type="GO" id="GO:0005737">
    <property type="term" value="C:cytoplasm"/>
    <property type="evidence" value="ECO:0007669"/>
    <property type="project" value="UniProtKB-SubCell"/>
</dbReference>
<keyword evidence="3" id="KW-0963">Cytoplasm</keyword>
<evidence type="ECO:0000256" key="4">
    <source>
        <dbReference type="ARBA" id="ARBA00023069"/>
    </source>
</evidence>
<evidence type="ECO:0000313" key="8">
    <source>
        <dbReference type="EMBL" id="CAB3238197.1"/>
    </source>
</evidence>
<dbReference type="InterPro" id="IPR059041">
    <property type="entry name" value="Ig_DLEC1_1"/>
</dbReference>
<dbReference type="Pfam" id="PF23277">
    <property type="entry name" value="Ig_Dlec1_1"/>
    <property type="match status" value="1"/>
</dbReference>
<dbReference type="EMBL" id="LR784538">
    <property type="protein sequence ID" value="CAB3238197.1"/>
    <property type="molecule type" value="mRNA"/>
</dbReference>
<evidence type="ECO:0000259" key="7">
    <source>
        <dbReference type="PROSITE" id="PS50202"/>
    </source>
</evidence>
<evidence type="ECO:0000256" key="6">
    <source>
        <dbReference type="SAM" id="MobiDB-lite"/>
    </source>
</evidence>
<dbReference type="InterPro" id="IPR057470">
    <property type="entry name" value="Ig_CFAP65_7th"/>
</dbReference>
<feature type="compositionally biased region" description="Polar residues" evidence="6">
    <location>
        <begin position="719"/>
        <end position="729"/>
    </location>
</feature>
<evidence type="ECO:0000256" key="5">
    <source>
        <dbReference type="ARBA" id="ARBA00023273"/>
    </source>
</evidence>
<feature type="region of interest" description="Disordered" evidence="6">
    <location>
        <begin position="1"/>
        <end position="37"/>
    </location>
</feature>
<gene>
    <name evidence="8" type="primary">Dlec1</name>
</gene>
<sequence length="1717" mass="190405">MQAPSPEIMPPGTPQRLSPDISQHEPPMYIPRPSSDRAQDVSHILASVFKDLYTRDVMSKDTVNNLTRSSEGSTKFHKKCMEQLAKVHADHQKKLQEYNMVEKHIIQARANATAADEKALNHVAGDIGSEEYGKLGLPPVQSHFRWCVEEEKLKSHNLIVPSDIFTEEHQLIDGPKKPHTPHFSVPTMSSSLHFSKEKFDDGYIDGMDTMKEVEFVVEDDDRSFTTLSSDSVDLTSVPPRSSIAPKVKGQTAKNRWRENMKHEIRIEDRALLARLEERHNFLKNPRYLPLTEPKGSKLLTKEQPKKMVLKAGREVVKEITSDEDVQVFASNPAVVQFTEWTVGRVYEATLELRNVSTVSRQLRVLPPKSSFFSLGLGKYPGSDGFVAPGMSAHYCIRFMPDSLADYDDEVEILSQASCPLVVKIRAKRTPPVLTMADNIQCGFCLVGGVKATDLSIKNMGGNGRFCILRKTSWPASNFKTLVNPSCLDLGVFQIRPAVFEVLAGQTTALELIFSPGETDKYKEELVMVCDNCQVKEFTIQGEGQSAAVELVSVSDGGEEEPHVGEVVDLTADHLIRFPPLNPHSFYMRQIIVHNSTNVEMPFSWHVLKPNLTSALESLATDKEGRWEKFDFYPDNSSAFYIEPRAGVLQANGIHEFVATFAPQQVGEYNNVMHLVLSNIPDPKHDVVKPKSPFIKADVNGMINAESPSDKRDESAPRLNRSTSSVQSSAIGRHPPLREVIALEVQVKGYSVPYSVVVHPPAVVVPGNMLVGATTRRPLRMANYSMAPVEFAWSSETLPNIVEVEPPVGMVNPGEIAELEVTITGSNPGPLECLLTCKIEHQEEPLSLSVNANISGPNVVMDNLQIDFGLVKPGSSACEKLFIRNTTQLNASWKLTKPENSGTSELLTWPSSGTLPPLGQQEVKVHFRPTAASTLNTVINLHVDGGQSSSVAVKGEVQTQQACFAECTLVLQETFLSVPKSAQAVIINQTLFPTAFTFSKPLGKQANSCEVTVSPDKGVLAPREERTIEVTLTSHVTGEVTAVYVPCKIEGMSHPIVLGFYANVKYLSVDYATPGTEGKELKVEFGGEVRVRKVTKSNVVVTNLSAIRAPWSAEVENFPCHNASTRQVSMDFKSYRTRRMMLGRTPNLADPLAKTAQQAQEDNAKLMLENGRGAAFLVEPDRGFLGPYQSQEITVSAYSDMWGEYKDTLTCHIEGLEDKRIPVELNVSGCPLSFQVASHEDKDAVVRFGTHLEGGASVARKLRVNNRSSCDIRLDWKTYNYPEPDDRKVVDLNIWFGDVFPLKVTKGRSKVSVTKSLGKMTHNEPLETPSTQQELSARTTSNEGFYSKLPKLVTVKIEPHFGQQSERPFHMQPPQVIVPAHDHVIVTSVFHPLMSRATEGRHGKEWRAYSHGFMTLDAPEQRKIDGKLERVHGLDKAPLRLELTAFVQAGMLQVETDDDDEGSRFYLPLSNIFHPEIKEMRESVQIQAITLVNPTETSLSFNLLLSNPFFFPTSTGKSQCLPRNTLKPQSNLKVHVGFRISKETLNTLDALRGSKVVDDVTLCKEPPLGVEKLFYDSKLLIRYSNSITQEHRLNATVPCPAVLVSQDCVDFGICFVGQEQSRQISISNPSSSDTWWQVLCTDSTHTSGGEFRIEPDSGHLEAFVTNKARNKALITLYFTARNDLKSSATFTLHGRLGEASHVIEVSGSGSYDGQFELK</sequence>
<evidence type="ECO:0000256" key="1">
    <source>
        <dbReference type="ARBA" id="ARBA00004138"/>
    </source>
</evidence>
<proteinExistence type="evidence at transcript level"/>
<dbReference type="GO" id="GO:0015631">
    <property type="term" value="F:tubulin binding"/>
    <property type="evidence" value="ECO:0007669"/>
    <property type="project" value="TreeGrafter"/>
</dbReference>
<dbReference type="InterPro" id="IPR013783">
    <property type="entry name" value="Ig-like_fold"/>
</dbReference>
<dbReference type="Gene3D" id="2.60.40.10">
    <property type="entry name" value="Immunoglobulins"/>
    <property type="match status" value="8"/>
</dbReference>
<accession>A0A6F9DBL2</accession>
<reference evidence="8" key="1">
    <citation type="submission" date="2020-04" db="EMBL/GenBank/DDBJ databases">
        <authorList>
            <person name="Neveu A P."/>
        </authorList>
    </citation>
    <scope>NUCLEOTIDE SEQUENCE</scope>
    <source>
        <tissue evidence="8">Whole embryo</tissue>
    </source>
</reference>
<dbReference type="GO" id="GO:0005929">
    <property type="term" value="C:cilium"/>
    <property type="evidence" value="ECO:0007669"/>
    <property type="project" value="UniProtKB-SubCell"/>
</dbReference>
<name>A0A6F9DBL2_9ASCI</name>
<dbReference type="PROSITE" id="PS50202">
    <property type="entry name" value="MSP"/>
    <property type="match status" value="1"/>
</dbReference>
<comment type="subcellular location">
    <subcellularLocation>
        <location evidence="1">Cell projection</location>
        <location evidence="1">Cilium</location>
    </subcellularLocation>
    <subcellularLocation>
        <location evidence="2">Cytoplasm</location>
    </subcellularLocation>
</comment>
<dbReference type="InterPro" id="IPR000535">
    <property type="entry name" value="MSP_dom"/>
</dbReference>